<gene>
    <name evidence="2" type="ordered locus">Isova_0042</name>
</gene>
<dbReference type="Proteomes" id="UP000009236">
    <property type="component" value="Chromosome"/>
</dbReference>
<organism evidence="3">
    <name type="scientific">Isoptericola variabilis (strain 225)</name>
    <dbReference type="NCBI Taxonomy" id="743718"/>
    <lineage>
        <taxon>Bacteria</taxon>
        <taxon>Bacillati</taxon>
        <taxon>Actinomycetota</taxon>
        <taxon>Actinomycetes</taxon>
        <taxon>Micrococcales</taxon>
        <taxon>Promicromonosporaceae</taxon>
        <taxon>Isoptericola</taxon>
    </lineage>
</organism>
<dbReference type="STRING" id="743718.Isova_0042"/>
<evidence type="ECO:0000313" key="3">
    <source>
        <dbReference type="Proteomes" id="UP000009236"/>
    </source>
</evidence>
<protein>
    <submittedName>
        <fullName evidence="2">Uncharacterized protein</fullName>
    </submittedName>
</protein>
<dbReference type="AlphaFoldDB" id="F6FQA7"/>
<evidence type="ECO:0000256" key="1">
    <source>
        <dbReference type="SAM" id="MobiDB-lite"/>
    </source>
</evidence>
<dbReference type="InterPro" id="IPR046080">
    <property type="entry name" value="DUF6098"/>
</dbReference>
<proteinExistence type="predicted"/>
<evidence type="ECO:0000313" key="2">
    <source>
        <dbReference type="EMBL" id="AEG42860.1"/>
    </source>
</evidence>
<dbReference type="Pfam" id="PF19593">
    <property type="entry name" value="DUF6098"/>
    <property type="match status" value="1"/>
</dbReference>
<sequence>MRTVSSLAEVADLATSRAPLFVRFSAGPEADSSEVSRDHESGCELPGLSVNPLNPEPWFDRPVQHWVARQFVQYAHLGENGRYAWVLAGRVVGRGPDCEPLVADVEPVARIPDEVVREARDLYEDVFDAGQDGT</sequence>
<name>F6FQA7_ISOV2</name>
<dbReference type="RefSeq" id="WP_013837255.1">
    <property type="nucleotide sequence ID" value="NC_015588.1"/>
</dbReference>
<dbReference type="EMBL" id="CP002810">
    <property type="protein sequence ID" value="AEG42860.1"/>
    <property type="molecule type" value="Genomic_DNA"/>
</dbReference>
<dbReference type="HOGENOM" id="CLU_116748_1_0_11"/>
<feature type="region of interest" description="Disordered" evidence="1">
    <location>
        <begin position="28"/>
        <end position="47"/>
    </location>
</feature>
<dbReference type="KEGG" id="iva:Isova_0042"/>
<keyword evidence="3" id="KW-1185">Reference proteome</keyword>
<reference evidence="2 3" key="1">
    <citation type="submission" date="2011-05" db="EMBL/GenBank/DDBJ databases">
        <title>Complete sequence of Isoptericola variabilis 225.</title>
        <authorList>
            <consortium name="US DOE Joint Genome Institute"/>
            <person name="Lucas S."/>
            <person name="Han J."/>
            <person name="Lapidus A."/>
            <person name="Cheng J.-F."/>
            <person name="Goodwin L."/>
            <person name="Pitluck S."/>
            <person name="Peters L."/>
            <person name="Mikhailova N."/>
            <person name="Zeytun A."/>
            <person name="Han C."/>
            <person name="Tapia R."/>
            <person name="Land M."/>
            <person name="Hauser L."/>
            <person name="Kyrpides N."/>
            <person name="Ivanova N."/>
            <person name="Pagani I."/>
            <person name="Siebers A."/>
            <person name="Allgaier M."/>
            <person name="Thelen M."/>
            <person name="Hugenholtz P."/>
            <person name="Gladden J."/>
            <person name="Woyke T."/>
        </authorList>
    </citation>
    <scope>NUCLEOTIDE SEQUENCE [LARGE SCALE GENOMIC DNA]</scope>
    <source>
        <strain evidence="3">225</strain>
    </source>
</reference>
<dbReference type="eggNOG" id="ENOG5032XAF">
    <property type="taxonomic scope" value="Bacteria"/>
</dbReference>
<accession>F6FQA7</accession>